<feature type="domain" description="Glycoside hydrolase family 29 N-terminal" evidence="8">
    <location>
        <begin position="41"/>
        <end position="339"/>
    </location>
</feature>
<gene>
    <name evidence="9" type="ORF">BvMPK_0991</name>
    <name evidence="23" type="ORF">DW043_14345</name>
    <name evidence="10" type="ORF">ERS852457_03152</name>
    <name evidence="12" type="ORF">F9Z94_03490</name>
    <name evidence="11" type="ORF">GAS37_20605</name>
    <name evidence="16" type="ORF">GAY76_16950</name>
    <name evidence="15" type="ORF">GAY98_10905</name>
    <name evidence="14" type="ORF">GAZ06_16655</name>
    <name evidence="13" type="ORF">GAZ09_16725</name>
    <name evidence="22" type="ORF">HUV05_13975</name>
    <name evidence="18" type="ORF">KSX14_03855</name>
    <name evidence="17" type="ORF">KTG10_14875</name>
    <name evidence="19" type="ORF">L0N01_14930</name>
    <name evidence="20" type="ORF">PL594_14270</name>
    <name evidence="21" type="ORF">RVH43_18610</name>
</gene>
<dbReference type="EMBL" id="WCXA01000061">
    <property type="protein sequence ID" value="KAB3854588.1"/>
    <property type="molecule type" value="Genomic_DNA"/>
</dbReference>
<evidence type="ECO:0000256" key="1">
    <source>
        <dbReference type="ARBA" id="ARBA00007951"/>
    </source>
</evidence>
<evidence type="ECO:0000313" key="33">
    <source>
        <dbReference type="Proteomes" id="UP000524321"/>
    </source>
</evidence>
<dbReference type="EC" id="3.2.1.51" evidence="2"/>
<keyword evidence="5 9" id="KW-0326">Glycosidase</keyword>
<evidence type="ECO:0000313" key="10">
    <source>
        <dbReference type="EMBL" id="CUO95491.1"/>
    </source>
</evidence>
<dbReference type="EMBL" id="CP013020">
    <property type="protein sequence ID" value="ALK83608.1"/>
    <property type="molecule type" value="Genomic_DNA"/>
</dbReference>
<dbReference type="FunFam" id="3.20.20.80:FF:000052">
    <property type="entry name" value="Putative alpha-L-fucosidase 1"/>
    <property type="match status" value="1"/>
</dbReference>
<dbReference type="EMBL" id="JAHPYS010000032">
    <property type="protein sequence ID" value="MBU9140008.1"/>
    <property type="molecule type" value="Genomic_DNA"/>
</dbReference>
<evidence type="ECO:0000313" key="19">
    <source>
        <dbReference type="EMBL" id="MCG4689901.1"/>
    </source>
</evidence>
<dbReference type="Proteomes" id="UP000462922">
    <property type="component" value="Unassembled WGS sequence"/>
</dbReference>
<dbReference type="Pfam" id="PF01120">
    <property type="entry name" value="Alpha_L_fucos"/>
    <property type="match status" value="1"/>
</dbReference>
<evidence type="ECO:0000313" key="20">
    <source>
        <dbReference type="EMBL" id="MDB0852666.1"/>
    </source>
</evidence>
<dbReference type="EMBL" id="WDBZ01000038">
    <property type="protein sequence ID" value="KAB6449590.1"/>
    <property type="molecule type" value="Genomic_DNA"/>
</dbReference>
<dbReference type="Proteomes" id="UP001181239">
    <property type="component" value="Unassembled WGS sequence"/>
</dbReference>
<dbReference type="EMBL" id="JAQKEI010000018">
    <property type="protein sequence ID" value="MDB0852666.1"/>
    <property type="molecule type" value="Genomic_DNA"/>
</dbReference>
<dbReference type="Proteomes" id="UP000469427">
    <property type="component" value="Unassembled WGS sequence"/>
</dbReference>
<dbReference type="SUPFAM" id="SSF51445">
    <property type="entry name" value="(Trans)glycosidases"/>
    <property type="match status" value="1"/>
</dbReference>
<reference evidence="19" key="10">
    <citation type="submission" date="2022-01" db="EMBL/GenBank/DDBJ databases">
        <title>Collection of gut derived symbiotic bacterial strains cultured from healthy donors.</title>
        <authorList>
            <person name="Lin H."/>
            <person name="Kohout C."/>
            <person name="Waligurski E."/>
            <person name="Pamer E.G."/>
        </authorList>
    </citation>
    <scope>NUCLEOTIDE SEQUENCE</scope>
    <source>
        <strain evidence="19">DFI.6.72</strain>
    </source>
</reference>
<dbReference type="Proteomes" id="UP000483142">
    <property type="component" value="Unassembled WGS sequence"/>
</dbReference>
<evidence type="ECO:0000313" key="31">
    <source>
        <dbReference type="Proteomes" id="UP000470332"/>
    </source>
</evidence>
<evidence type="ECO:0000313" key="9">
    <source>
        <dbReference type="EMBL" id="ALK83608.1"/>
    </source>
</evidence>
<dbReference type="Gene3D" id="3.20.20.80">
    <property type="entry name" value="Glycosidases"/>
    <property type="match status" value="1"/>
</dbReference>
<evidence type="ECO:0000313" key="22">
    <source>
        <dbReference type="EMBL" id="NVB74616.1"/>
    </source>
</evidence>
<evidence type="ECO:0000256" key="2">
    <source>
        <dbReference type="ARBA" id="ARBA00012662"/>
    </source>
</evidence>
<evidence type="ECO:0000313" key="32">
    <source>
        <dbReference type="Proteomes" id="UP000483142"/>
    </source>
</evidence>
<dbReference type="AlphaFoldDB" id="A0A0P0M1E3"/>
<dbReference type="Proteomes" id="UP000462885">
    <property type="component" value="Unassembled WGS sequence"/>
</dbReference>
<feature type="domain" description="F5/8 type C" evidence="7">
    <location>
        <begin position="531"/>
        <end position="615"/>
    </location>
</feature>
<reference evidence="17" key="9">
    <citation type="submission" date="2021-06" db="EMBL/GenBank/DDBJ databases">
        <title>Collection of gut derived symbiotic bacterial strains cultured from healthy donors.</title>
        <authorList>
            <person name="Lin H."/>
            <person name="Littmann E."/>
            <person name="Pamer E.G."/>
        </authorList>
    </citation>
    <scope>NUCLEOTIDE SEQUENCE</scope>
    <source>
        <strain evidence="18">MSK.19.85</strain>
        <strain evidence="17">MSK.6.33</strain>
    </source>
</reference>
<feature type="domain" description="F5/8 type C" evidence="7">
    <location>
        <begin position="366"/>
        <end position="470"/>
    </location>
</feature>
<evidence type="ECO:0000256" key="4">
    <source>
        <dbReference type="ARBA" id="ARBA00022801"/>
    </source>
</evidence>
<dbReference type="EMBL" id="WCIF01000003">
    <property type="protein sequence ID" value="KAB5441010.1"/>
    <property type="molecule type" value="Genomic_DNA"/>
</dbReference>
<evidence type="ECO:0000313" key="23">
    <source>
        <dbReference type="EMBL" id="RHK85713.1"/>
    </source>
</evidence>
<reference evidence="9 24" key="3">
    <citation type="journal article" date="2016" name="Genome Biol. Evol.">
        <title>Extensive mobilome-driven genome diversification in mouse gut-associated Bacteroides vulgatus mpk.</title>
        <authorList>
            <person name="Lange A."/>
            <person name="Beier S."/>
            <person name="Steimle A."/>
            <person name="Autenrieth I.B."/>
            <person name="Huson D.H."/>
            <person name="Frick J.S."/>
        </authorList>
    </citation>
    <scope>NUCLEOTIDE SEQUENCE [LARGE SCALE GENOMIC DNA]</scope>
    <source>
        <strain evidence="24">mpk</strain>
        <strain evidence="9">Mpk</strain>
    </source>
</reference>
<keyword evidence="4 9" id="KW-0378">Hydrolase</keyword>
<reference evidence="20" key="11">
    <citation type="submission" date="2023-01" db="EMBL/GenBank/DDBJ databases">
        <title>Human gut microbiome strain richness.</title>
        <authorList>
            <person name="Chen-Liaw A."/>
        </authorList>
    </citation>
    <scope>NUCLEOTIDE SEQUENCE</scope>
    <source>
        <strain evidence="20">H9_m1001271B151109d0_201107</strain>
    </source>
</reference>
<dbReference type="EMBL" id="JAHOGA010000005">
    <property type="protein sequence ID" value="MBV3487776.1"/>
    <property type="molecule type" value="Genomic_DNA"/>
</dbReference>
<evidence type="ECO:0000313" key="12">
    <source>
        <dbReference type="EMBL" id="KAB5441010.1"/>
    </source>
</evidence>
<dbReference type="PANTHER" id="PTHR10030">
    <property type="entry name" value="ALPHA-L-FUCOSIDASE"/>
    <property type="match status" value="1"/>
</dbReference>
<dbReference type="Pfam" id="PF00754">
    <property type="entry name" value="F5_F8_type_C"/>
    <property type="match status" value="2"/>
</dbReference>
<accession>A0A0P0M1E3</accession>
<evidence type="ECO:0000313" key="30">
    <source>
        <dbReference type="Proteomes" id="UP000469427"/>
    </source>
</evidence>
<reference evidence="22 33" key="7">
    <citation type="submission" date="2020-04" db="EMBL/GenBank/DDBJ databases">
        <authorList>
            <person name="Pieper L."/>
        </authorList>
    </citation>
    <scope>NUCLEOTIDE SEQUENCE [LARGE SCALE GENOMIC DNA]</scope>
    <source>
        <strain evidence="22 33">B33</strain>
    </source>
</reference>
<evidence type="ECO:0000256" key="3">
    <source>
        <dbReference type="ARBA" id="ARBA00022729"/>
    </source>
</evidence>
<organism evidence="9 24">
    <name type="scientific">Phocaeicola vulgatus</name>
    <name type="common">Bacteroides vulgatus</name>
    <dbReference type="NCBI Taxonomy" id="821"/>
    <lineage>
        <taxon>Bacteria</taxon>
        <taxon>Pseudomonadati</taxon>
        <taxon>Bacteroidota</taxon>
        <taxon>Bacteroidia</taxon>
        <taxon>Bacteroidales</taxon>
        <taxon>Bacteroidaceae</taxon>
        <taxon>Phocaeicola</taxon>
    </lineage>
</organism>
<dbReference type="Proteomes" id="UP001210999">
    <property type="component" value="Unassembled WGS sequence"/>
</dbReference>
<dbReference type="EMBL" id="JAWDET010000008">
    <property type="protein sequence ID" value="MDU0242565.1"/>
    <property type="molecule type" value="Genomic_DNA"/>
</dbReference>
<reference evidence="12 27" key="6">
    <citation type="submission" date="2019-10" db="EMBL/GenBank/DDBJ databases">
        <title>Genome Sequence and Assembly of iSURF_14.</title>
        <authorList>
            <person name="Wucher B.R."/>
            <person name="Ruoff K.L."/>
            <person name="Price C.E."/>
            <person name="Valls R.R."/>
            <person name="O'Toole G.A."/>
        </authorList>
    </citation>
    <scope>NUCLEOTIDE SEQUENCE [LARGE SCALE GENOMIC DNA]</scope>
    <source>
        <strain evidence="12 27">ANK132K_3B</strain>
    </source>
</reference>
<dbReference type="RefSeq" id="WP_032953036.1">
    <property type="nucleotide sequence ID" value="NZ_CAXSLB010000046.1"/>
</dbReference>
<dbReference type="Gene3D" id="2.60.120.260">
    <property type="entry name" value="Galactose-binding domain-like"/>
    <property type="match status" value="2"/>
</dbReference>
<dbReference type="Proteomes" id="UP001200843">
    <property type="component" value="Unassembled WGS sequence"/>
</dbReference>
<evidence type="ECO:0000313" key="27">
    <source>
        <dbReference type="Proteomes" id="UP000462885"/>
    </source>
</evidence>
<evidence type="ECO:0000256" key="6">
    <source>
        <dbReference type="SAM" id="SignalP"/>
    </source>
</evidence>
<comment type="similarity">
    <text evidence="1">Belongs to the glycosyl hydrolase 29 family.</text>
</comment>
<evidence type="ECO:0000313" key="26">
    <source>
        <dbReference type="Proteomes" id="UP000286392"/>
    </source>
</evidence>
<dbReference type="EMBL" id="WDAX01000045">
    <property type="protein sequence ID" value="KAB6570210.1"/>
    <property type="molecule type" value="Genomic_DNA"/>
</dbReference>
<reference evidence="22 33" key="8">
    <citation type="submission" date="2020-07" db="EMBL/GenBank/DDBJ databases">
        <title>Bacterial metabolism rescues the inhibition of intestinal drug absorption by food and drug additives.</title>
        <authorList>
            <person name="Zou L."/>
            <person name="Spanogiannopoulos P."/>
            <person name="Chien H.-C."/>
            <person name="Pieper L.M."/>
            <person name="Cai W."/>
            <person name="Khuri N."/>
            <person name="Pottel J."/>
            <person name="Vora B."/>
            <person name="Ni Z."/>
            <person name="Tsakalozou E."/>
            <person name="Zhang W."/>
            <person name="Shoichet B.K."/>
            <person name="Giacomini K.M."/>
            <person name="Turnbaugh P.J."/>
        </authorList>
    </citation>
    <scope>NUCLEOTIDE SEQUENCE [LARGE SCALE GENOMIC DNA]</scope>
    <source>
        <strain evidence="22 33">B33</strain>
    </source>
</reference>
<evidence type="ECO:0000313" key="21">
    <source>
        <dbReference type="EMBL" id="MDU0242565.1"/>
    </source>
</evidence>
<evidence type="ECO:0000313" key="18">
    <source>
        <dbReference type="EMBL" id="MBV3487776.1"/>
    </source>
</evidence>
<reference evidence="23 26" key="4">
    <citation type="submission" date="2018-08" db="EMBL/GenBank/DDBJ databases">
        <title>A genome reference for cultivated species of the human gut microbiota.</title>
        <authorList>
            <person name="Zou Y."/>
            <person name="Xue W."/>
            <person name="Luo G."/>
        </authorList>
    </citation>
    <scope>NUCLEOTIDE SEQUENCE [LARGE SCALE GENOMIC DNA]</scope>
    <source>
        <strain evidence="23 26">AF39-8AT</strain>
    </source>
</reference>
<dbReference type="Proteomes" id="UP000286392">
    <property type="component" value="Unassembled WGS sequence"/>
</dbReference>
<dbReference type="InterPro" id="IPR000933">
    <property type="entry name" value="Glyco_hydro_29"/>
</dbReference>
<reference evidence="10 25" key="1">
    <citation type="submission" date="2015-09" db="EMBL/GenBank/DDBJ databases">
        <authorList>
            <consortium name="Pathogen Informatics"/>
        </authorList>
    </citation>
    <scope>NUCLEOTIDE SEQUENCE [LARGE SCALE GENOMIC DNA]</scope>
    <source>
        <strain evidence="10 25">2789STDY5834842</strain>
    </source>
</reference>
<dbReference type="InterPro" id="IPR008979">
    <property type="entry name" value="Galactose-bd-like_sf"/>
</dbReference>
<dbReference type="EMBL" id="WDBI01000015">
    <property type="protein sequence ID" value="KAB6526461.1"/>
    <property type="molecule type" value="Genomic_DNA"/>
</dbReference>
<evidence type="ECO:0000313" key="13">
    <source>
        <dbReference type="EMBL" id="KAB6449590.1"/>
    </source>
</evidence>
<dbReference type="Proteomes" id="UP000095333">
    <property type="component" value="Unassembled WGS sequence"/>
</dbReference>
<keyword evidence="3 6" id="KW-0732">Signal</keyword>
<evidence type="ECO:0000313" key="28">
    <source>
        <dbReference type="Proteomes" id="UP000462922"/>
    </source>
</evidence>
<dbReference type="GO" id="GO:0016139">
    <property type="term" value="P:glycoside catabolic process"/>
    <property type="evidence" value="ECO:0007669"/>
    <property type="project" value="TreeGrafter"/>
</dbReference>
<proteinExistence type="inferred from homology"/>
<dbReference type="Proteomes" id="UP000758576">
    <property type="component" value="Unassembled WGS sequence"/>
</dbReference>
<name>A0A0P0M1E3_PHOVU</name>
<dbReference type="SUPFAM" id="SSF49785">
    <property type="entry name" value="Galactose-binding domain-like"/>
    <property type="match status" value="2"/>
</dbReference>
<dbReference type="InterPro" id="IPR000421">
    <property type="entry name" value="FA58C"/>
</dbReference>
<dbReference type="EMBL" id="CYZI01000024">
    <property type="protein sequence ID" value="CUO95491.1"/>
    <property type="molecule type" value="Genomic_DNA"/>
</dbReference>
<dbReference type="EMBL" id="QROB01000021">
    <property type="protein sequence ID" value="RHK85713.1"/>
    <property type="molecule type" value="Genomic_DNA"/>
</dbReference>
<dbReference type="EMBL" id="JAKNGO010000036">
    <property type="protein sequence ID" value="MCG4689901.1"/>
    <property type="molecule type" value="Genomic_DNA"/>
</dbReference>
<reference evidence="21" key="12">
    <citation type="submission" date="2023-10" db="EMBL/GenBank/DDBJ databases">
        <title>Genome of Potential pathogenic bacteria in Crohn's disease.</title>
        <authorList>
            <person name="Rodriguez-Palacios A."/>
        </authorList>
    </citation>
    <scope>NUCLEOTIDE SEQUENCE</scope>
    <source>
        <strain evidence="21">CavFT-hAR11</strain>
    </source>
</reference>
<dbReference type="SMART" id="SM00812">
    <property type="entry name" value="Alpha_L_fucos"/>
    <property type="match status" value="1"/>
</dbReference>
<evidence type="ECO:0000259" key="7">
    <source>
        <dbReference type="Pfam" id="PF00754"/>
    </source>
</evidence>
<dbReference type="InterPro" id="IPR017853">
    <property type="entry name" value="GH"/>
</dbReference>
<sequence>MKRHANLLCLGAAVALLNACAPAVNAPEPVFPIPEKKQVDWQKMETYAFVHFGLNTFNDREWGYGDSDPATFNPVKLDCEQWVKTFVAAGMKGVILTAKHHDGFCLWPTGLTEYCIRNTPYKDGKGDIVRDLSEACKKYGIKFAVYLSPWDRHQANYGTPEYVDYFYRQLYELLTNYGPVFEIWFDGANGGDGWYGGAKDSRTIDRKTYYDYARAYEMIDKFQPQAVVFSDGGPGCRWVGNENGFAGATNWSFLRAGEVYPGYPKYRELQYGHADGNQWTAAECDVSIRPGWFYHPEEDDRVKTVEQLTDLYYRSVGHNATLLLNFPVNRDGLIHPTDSANAVDFYKNVQKQLANNLLKGVLPVVSNERGGKYTAKAVTDGEYDTYWATEDSVTSAVIEFEWPAPQKVNRMLLQEYIPLGQRVQSFVVEYNKEGEWLPVKLNEETTTIGYKRLLRFETVTTDKLRVNFEKSRACLCINNIEAYYAGETLDVFTAKAEELKTYPFTLPKVDEAEAGKCADKDAATTCFVDGNTLLVDLGTEQTVSSFHYLPDQSEYNKGLIAAYEISVGTEAGAVNQVVSSGEFSNIKNNPILQSVYFSPVTARYVLLKAVRMVENDGPMGFAELGVQ</sequence>
<dbReference type="GO" id="GO:0006004">
    <property type="term" value="P:fucose metabolic process"/>
    <property type="evidence" value="ECO:0007669"/>
    <property type="project" value="TreeGrafter"/>
</dbReference>
<dbReference type="GO" id="GO:0005764">
    <property type="term" value="C:lysosome"/>
    <property type="evidence" value="ECO:0007669"/>
    <property type="project" value="TreeGrafter"/>
</dbReference>
<reference evidence="24" key="2">
    <citation type="submission" date="2015-10" db="EMBL/GenBank/DDBJ databases">
        <title>Extensive mobilome-driven genome diversification in gut-associated Bacteroides vulgatus mpk.</title>
        <authorList>
            <person name="Beier S."/>
            <person name="Lange A."/>
            <person name="Huson D.H."/>
            <person name="Frick J.-S."/>
            <person name="Autenrieth I.B."/>
        </authorList>
    </citation>
    <scope>NUCLEOTIDE SEQUENCE [LARGE SCALE GENOMIC DNA]</scope>
    <source>
        <strain evidence="24">mpk</strain>
    </source>
</reference>
<dbReference type="Proteomes" id="UP000061587">
    <property type="component" value="Chromosome"/>
</dbReference>
<dbReference type="EMBL" id="JABWDJ010000058">
    <property type="protein sequence ID" value="NVB74616.1"/>
    <property type="molecule type" value="Genomic_DNA"/>
</dbReference>
<evidence type="ECO:0000313" key="24">
    <source>
        <dbReference type="Proteomes" id="UP000061587"/>
    </source>
</evidence>
<evidence type="ECO:0000313" key="11">
    <source>
        <dbReference type="EMBL" id="KAB3854588.1"/>
    </source>
</evidence>
<protein>
    <recommendedName>
        <fullName evidence="2">alpha-L-fucosidase</fullName>
        <ecNumber evidence="2">3.2.1.51</ecNumber>
    </recommendedName>
</protein>
<dbReference type="Proteomes" id="UP000524321">
    <property type="component" value="Unassembled WGS sequence"/>
</dbReference>
<dbReference type="GO" id="GO:0004560">
    <property type="term" value="F:alpha-L-fucosidase activity"/>
    <property type="evidence" value="ECO:0007669"/>
    <property type="project" value="UniProtKB-EC"/>
</dbReference>
<evidence type="ECO:0000313" key="15">
    <source>
        <dbReference type="EMBL" id="KAB6526461.1"/>
    </source>
</evidence>
<dbReference type="Proteomes" id="UP000736888">
    <property type="component" value="Unassembled WGS sequence"/>
</dbReference>
<evidence type="ECO:0000259" key="8">
    <source>
        <dbReference type="Pfam" id="PF01120"/>
    </source>
</evidence>
<dbReference type="EMBL" id="WDBY01000038">
    <property type="protein sequence ID" value="KAB6474510.1"/>
    <property type="molecule type" value="Genomic_DNA"/>
</dbReference>
<dbReference type="PANTHER" id="PTHR10030:SF37">
    <property type="entry name" value="ALPHA-L-FUCOSIDASE-RELATED"/>
    <property type="match status" value="1"/>
</dbReference>
<dbReference type="Proteomes" id="UP000470332">
    <property type="component" value="Unassembled WGS sequence"/>
</dbReference>
<evidence type="ECO:0000256" key="5">
    <source>
        <dbReference type="ARBA" id="ARBA00023295"/>
    </source>
</evidence>
<evidence type="ECO:0000313" key="14">
    <source>
        <dbReference type="EMBL" id="KAB6474510.1"/>
    </source>
</evidence>
<reference evidence="28 29" key="5">
    <citation type="journal article" date="2019" name="Nat. Med.">
        <title>A library of human gut bacterial isolates paired with longitudinal multiomics data enables mechanistic microbiome research.</title>
        <authorList>
            <person name="Poyet M."/>
            <person name="Groussin M."/>
            <person name="Gibbons S.M."/>
            <person name="Avila-Pacheco J."/>
            <person name="Jiang X."/>
            <person name="Kearney S.M."/>
            <person name="Perrotta A.R."/>
            <person name="Berdy B."/>
            <person name="Zhao S."/>
            <person name="Lieberman T.D."/>
            <person name="Swanson P.K."/>
            <person name="Smith M."/>
            <person name="Roesemann S."/>
            <person name="Alexander J.E."/>
            <person name="Rich S.A."/>
            <person name="Livny J."/>
            <person name="Vlamakis H."/>
            <person name="Clish C."/>
            <person name="Bullock K."/>
            <person name="Deik A."/>
            <person name="Scott J."/>
            <person name="Pierce K.A."/>
            <person name="Xavier R.J."/>
            <person name="Alm E.J."/>
        </authorList>
    </citation>
    <scope>NUCLEOTIDE SEQUENCE [LARGE SCALE GENOMIC DNA]</scope>
    <source>
        <strain evidence="16 28">BIOML-A110</strain>
        <strain evidence="15 30">BIOML-A122</strain>
        <strain evidence="14 29">BIOML-A140</strain>
        <strain evidence="13 32">BIOML-A141</strain>
        <strain evidence="11 31">BIOML-A9</strain>
    </source>
</reference>
<evidence type="ECO:0000313" key="17">
    <source>
        <dbReference type="EMBL" id="MBU9140008.1"/>
    </source>
</evidence>
<evidence type="ECO:0000313" key="25">
    <source>
        <dbReference type="Proteomes" id="UP000095333"/>
    </source>
</evidence>
<feature type="signal peptide" evidence="6">
    <location>
        <begin position="1"/>
        <end position="26"/>
    </location>
</feature>
<feature type="chain" id="PRO_5014236080" description="alpha-L-fucosidase" evidence="6">
    <location>
        <begin position="27"/>
        <end position="627"/>
    </location>
</feature>
<evidence type="ECO:0000313" key="16">
    <source>
        <dbReference type="EMBL" id="KAB6570210.1"/>
    </source>
</evidence>
<dbReference type="Proteomes" id="UP000468344">
    <property type="component" value="Unassembled WGS sequence"/>
</dbReference>
<evidence type="ECO:0000313" key="29">
    <source>
        <dbReference type="Proteomes" id="UP000468344"/>
    </source>
</evidence>
<dbReference type="PATRIC" id="fig|821.40.peg.1170"/>
<dbReference type="InterPro" id="IPR057739">
    <property type="entry name" value="Glyco_hydro_29_N"/>
</dbReference>